<dbReference type="GO" id="GO:0006189">
    <property type="term" value="P:'de novo' IMP biosynthetic process"/>
    <property type="evidence" value="ECO:0007669"/>
    <property type="project" value="TreeGrafter"/>
</dbReference>
<evidence type="ECO:0000313" key="11">
    <source>
        <dbReference type="Proteomes" id="UP001295423"/>
    </source>
</evidence>
<dbReference type="InterPro" id="IPR028923">
    <property type="entry name" value="SAICAR_synt/ADE2_N"/>
</dbReference>
<evidence type="ECO:0000256" key="5">
    <source>
        <dbReference type="ARBA" id="ARBA00022741"/>
    </source>
</evidence>
<dbReference type="PANTHER" id="PTHR43700">
    <property type="entry name" value="PHOSPHORIBOSYLAMINOIMIDAZOLE-SUCCINOCARBOXAMIDE SYNTHASE"/>
    <property type="match status" value="1"/>
</dbReference>
<name>A0AAD2CAA5_9STRA</name>
<sequence>MSACKVFLSIPSEDLLSSAETVAESLSSKYSVADITIRSAKAPLDRLLANLSETPVVFVFFSGSSSAVSQMLAEESPYPVVEVDGSLEAADIAWTVAKVCSLESTSVRTQVHQAAMERRQAKLVADAQLQTKSLKYQKIISTSFDGSLQITGEKTGLESKRGKVRDRVEIDDKSLALITTDRQSGFDRQLALVPFKGAVLNLTSAFWFEKTKDIIPNHILSIPHPYVTIAKKCEPFPIEFVVRSYMTGSTSTSIWKNYQNGVRNYCGHELPEGMKKNQKLEKNILTPTTKEEEHDRPISMKEIVDEKWMTQADLDVCAAAALKVFALGQKIAAEHGLILVDTKYEFGRDLNTGEILLIDEVHTPDSSRYWLANSYADRIEAGMEPENIDKEFLRLWFRDHCDPYKDEVIPDAPRDLVLELSRRYITLFEMITWQQFNFSIGKGEEDIADAIKSYGK</sequence>
<organism evidence="10 11">
    <name type="scientific">Cylindrotheca closterium</name>
    <dbReference type="NCBI Taxonomy" id="2856"/>
    <lineage>
        <taxon>Eukaryota</taxon>
        <taxon>Sar</taxon>
        <taxon>Stramenopiles</taxon>
        <taxon>Ochrophyta</taxon>
        <taxon>Bacillariophyta</taxon>
        <taxon>Bacillariophyceae</taxon>
        <taxon>Bacillariophycidae</taxon>
        <taxon>Bacillariales</taxon>
        <taxon>Bacillariaceae</taxon>
        <taxon>Cylindrotheca</taxon>
    </lineage>
</organism>
<dbReference type="FunFam" id="3.30.470.20:FF:000015">
    <property type="entry name" value="Phosphoribosylaminoimidazole-succinocarboxamide synthase"/>
    <property type="match status" value="1"/>
</dbReference>
<dbReference type="GO" id="GO:0005524">
    <property type="term" value="F:ATP binding"/>
    <property type="evidence" value="ECO:0007669"/>
    <property type="project" value="UniProtKB-KW"/>
</dbReference>
<dbReference type="Gene3D" id="3.30.470.20">
    <property type="entry name" value="ATP-grasp fold, B domain"/>
    <property type="match status" value="1"/>
</dbReference>
<evidence type="ECO:0000256" key="6">
    <source>
        <dbReference type="ARBA" id="ARBA00022755"/>
    </source>
</evidence>
<comment type="caution">
    <text evidence="10">The sequence shown here is derived from an EMBL/GenBank/DDBJ whole genome shotgun (WGS) entry which is preliminary data.</text>
</comment>
<comment type="pathway">
    <text evidence="1">Purine metabolism; IMP biosynthesis via de novo pathway; 5-amino-1-(5-phospho-D-ribosyl)imidazole-4-carboxamide from 5-amino-1-(5-phospho-D-ribosyl)imidazole-4-carboxylate: step 1/2.</text>
</comment>
<dbReference type="SUPFAM" id="SSF56104">
    <property type="entry name" value="SAICAR synthase-like"/>
    <property type="match status" value="1"/>
</dbReference>
<dbReference type="GO" id="GO:0004639">
    <property type="term" value="F:phosphoribosylaminoimidazolesuccinocarboxamide synthase activity"/>
    <property type="evidence" value="ECO:0007669"/>
    <property type="project" value="UniProtKB-EC"/>
</dbReference>
<comment type="similarity">
    <text evidence="2">Belongs to the SAICAR synthetase family.</text>
</comment>
<evidence type="ECO:0000313" key="10">
    <source>
        <dbReference type="EMBL" id="CAJ1898892.1"/>
    </source>
</evidence>
<dbReference type="HAMAP" id="MF_00137">
    <property type="entry name" value="SAICAR_synth"/>
    <property type="match status" value="1"/>
</dbReference>
<evidence type="ECO:0000256" key="3">
    <source>
        <dbReference type="ARBA" id="ARBA00012217"/>
    </source>
</evidence>
<dbReference type="AlphaFoldDB" id="A0AAD2CAA5"/>
<evidence type="ECO:0000256" key="2">
    <source>
        <dbReference type="ARBA" id="ARBA00010190"/>
    </source>
</evidence>
<evidence type="ECO:0000256" key="4">
    <source>
        <dbReference type="ARBA" id="ARBA00022598"/>
    </source>
</evidence>
<evidence type="ECO:0000256" key="1">
    <source>
        <dbReference type="ARBA" id="ARBA00004672"/>
    </source>
</evidence>
<reference evidence="10" key="1">
    <citation type="submission" date="2023-08" db="EMBL/GenBank/DDBJ databases">
        <authorList>
            <person name="Audoor S."/>
            <person name="Bilcke G."/>
        </authorList>
    </citation>
    <scope>NUCLEOTIDE SEQUENCE</scope>
</reference>
<keyword evidence="4" id="KW-0436">Ligase</keyword>
<keyword evidence="5" id="KW-0547">Nucleotide-binding</keyword>
<dbReference type="PANTHER" id="PTHR43700:SF1">
    <property type="entry name" value="PHOSPHORIBOSYLAMINOIMIDAZOLE-SUCCINOCARBOXAMIDE SYNTHASE"/>
    <property type="match status" value="1"/>
</dbReference>
<accession>A0AAD2CAA5</accession>
<dbReference type="Proteomes" id="UP001295423">
    <property type="component" value="Unassembled WGS sequence"/>
</dbReference>
<evidence type="ECO:0000256" key="7">
    <source>
        <dbReference type="ARBA" id="ARBA00022840"/>
    </source>
</evidence>
<dbReference type="EMBL" id="CAKOGP040000001">
    <property type="protein sequence ID" value="CAJ1898892.1"/>
    <property type="molecule type" value="Genomic_DNA"/>
</dbReference>
<dbReference type="NCBIfam" id="NF009251">
    <property type="entry name" value="PRK12607.1"/>
    <property type="match status" value="1"/>
</dbReference>
<keyword evidence="7" id="KW-0067">ATP-binding</keyword>
<dbReference type="EC" id="6.3.2.6" evidence="3"/>
<dbReference type="PROSITE" id="PS01058">
    <property type="entry name" value="SAICAR_SYNTHETASE_2"/>
    <property type="match status" value="1"/>
</dbReference>
<evidence type="ECO:0000256" key="8">
    <source>
        <dbReference type="ARBA" id="ARBA00030409"/>
    </source>
</evidence>
<keyword evidence="6" id="KW-0658">Purine biosynthesis</keyword>
<feature type="domain" description="SAICAR synthetase/ADE2 N-terminal" evidence="9">
    <location>
        <begin position="160"/>
        <end position="407"/>
    </location>
</feature>
<proteinExistence type="inferred from homology"/>
<dbReference type="InterPro" id="IPR018236">
    <property type="entry name" value="SAICAR_synthetase_CS"/>
</dbReference>
<dbReference type="Pfam" id="PF01259">
    <property type="entry name" value="SAICAR_synt"/>
    <property type="match status" value="1"/>
</dbReference>
<keyword evidence="11" id="KW-1185">Reference proteome</keyword>
<evidence type="ECO:0000259" key="9">
    <source>
        <dbReference type="Pfam" id="PF01259"/>
    </source>
</evidence>
<gene>
    <name evidence="10" type="ORF">CYCCA115_LOCUS263</name>
</gene>
<dbReference type="Gene3D" id="3.30.200.20">
    <property type="entry name" value="Phosphorylase Kinase, domain 1"/>
    <property type="match status" value="1"/>
</dbReference>
<dbReference type="PROSITE" id="PS01057">
    <property type="entry name" value="SAICAR_SYNTHETASE_1"/>
    <property type="match status" value="1"/>
</dbReference>
<protein>
    <recommendedName>
        <fullName evidence="3">phosphoribosylaminoimidazolesuccinocarboxamide synthase</fullName>
        <ecNumber evidence="3">6.3.2.6</ecNumber>
    </recommendedName>
    <alternativeName>
        <fullName evidence="8">SAICAR synthetase</fullName>
    </alternativeName>
</protein>
<dbReference type="CDD" id="cd01414">
    <property type="entry name" value="SAICAR_synt_Sc"/>
    <property type="match status" value="1"/>
</dbReference>
<dbReference type="GO" id="GO:0005737">
    <property type="term" value="C:cytoplasm"/>
    <property type="evidence" value="ECO:0007669"/>
    <property type="project" value="TreeGrafter"/>
</dbReference>